<protein>
    <submittedName>
        <fullName evidence="2">Uncharacterized protein</fullName>
    </submittedName>
</protein>
<name>A0A4C1WBQ8_EUMVA</name>
<comment type="caution">
    <text evidence="2">The sequence shown here is derived from an EMBL/GenBank/DDBJ whole genome shotgun (WGS) entry which is preliminary data.</text>
</comment>
<reference evidence="2 3" key="1">
    <citation type="journal article" date="2019" name="Commun. Biol.">
        <title>The bagworm genome reveals a unique fibroin gene that provides high tensile strength.</title>
        <authorList>
            <person name="Kono N."/>
            <person name="Nakamura H."/>
            <person name="Ohtoshi R."/>
            <person name="Tomita M."/>
            <person name="Numata K."/>
            <person name="Arakawa K."/>
        </authorList>
    </citation>
    <scope>NUCLEOTIDE SEQUENCE [LARGE SCALE GENOMIC DNA]</scope>
</reference>
<sequence length="264" mass="29208">MFYVCPDGPKVYAPRPRRPPRRPASPARASHLTLGTPSREQRWGLVLHSLGSLNVPLIVCEHFGKGIGYLENEFDNGHTGEIHYSRGRALTLFTRMIKDDLTFKVARVCARREEGGRGWTRRGAKGASADCRCRVAGRAGGRGEGRAAIDTRASAPAQPPLGIYILRIGHLFHFTSILQANTISRRSLILFSMDGDDRQQSNLPCISVEGLSSKSVGLKEKDCKTMDRVVLSQREPEYIKWRGVGAASTHIQVECHKYTGRSAI</sequence>
<keyword evidence="3" id="KW-1185">Reference proteome</keyword>
<evidence type="ECO:0000256" key="1">
    <source>
        <dbReference type="SAM" id="MobiDB-lite"/>
    </source>
</evidence>
<evidence type="ECO:0000313" key="2">
    <source>
        <dbReference type="EMBL" id="GBP48838.1"/>
    </source>
</evidence>
<proteinExistence type="predicted"/>
<dbReference type="EMBL" id="BGZK01000531">
    <property type="protein sequence ID" value="GBP48838.1"/>
    <property type="molecule type" value="Genomic_DNA"/>
</dbReference>
<gene>
    <name evidence="2" type="ORF">EVAR_8446_1</name>
</gene>
<dbReference type="Proteomes" id="UP000299102">
    <property type="component" value="Unassembled WGS sequence"/>
</dbReference>
<accession>A0A4C1WBQ8</accession>
<organism evidence="2 3">
    <name type="scientific">Eumeta variegata</name>
    <name type="common">Bagworm moth</name>
    <name type="synonym">Eumeta japonica</name>
    <dbReference type="NCBI Taxonomy" id="151549"/>
    <lineage>
        <taxon>Eukaryota</taxon>
        <taxon>Metazoa</taxon>
        <taxon>Ecdysozoa</taxon>
        <taxon>Arthropoda</taxon>
        <taxon>Hexapoda</taxon>
        <taxon>Insecta</taxon>
        <taxon>Pterygota</taxon>
        <taxon>Neoptera</taxon>
        <taxon>Endopterygota</taxon>
        <taxon>Lepidoptera</taxon>
        <taxon>Glossata</taxon>
        <taxon>Ditrysia</taxon>
        <taxon>Tineoidea</taxon>
        <taxon>Psychidae</taxon>
        <taxon>Oiketicinae</taxon>
        <taxon>Eumeta</taxon>
    </lineage>
</organism>
<evidence type="ECO:0000313" key="3">
    <source>
        <dbReference type="Proteomes" id="UP000299102"/>
    </source>
</evidence>
<feature type="region of interest" description="Disordered" evidence="1">
    <location>
        <begin position="1"/>
        <end position="34"/>
    </location>
</feature>
<dbReference type="AlphaFoldDB" id="A0A4C1WBQ8"/>